<dbReference type="PANTHER" id="PTHR21499:SF68">
    <property type="entry name" value="ASPARTOKINASE 2"/>
    <property type="match status" value="1"/>
</dbReference>
<dbReference type="CDD" id="cd04913">
    <property type="entry name" value="ACT_AKii-LysC-BS-like_1"/>
    <property type="match status" value="1"/>
</dbReference>
<dbReference type="FunFam" id="3.40.1160.10:FF:000002">
    <property type="entry name" value="Aspartokinase"/>
    <property type="match status" value="1"/>
</dbReference>
<dbReference type="EC" id="2.7.2.4" evidence="17"/>
<keyword evidence="13" id="KW-0457">Lysine biosynthesis</keyword>
<comment type="pathway">
    <text evidence="3 18">Amino-acid biosynthesis; L-methionine biosynthesis via de novo pathway; L-homoserine from L-aspartate: step 1/3.</text>
</comment>
<dbReference type="AlphaFoldDB" id="A0A2P8GMK1"/>
<feature type="binding site" evidence="16">
    <location>
        <position position="213"/>
    </location>
    <ligand>
        <name>ATP</name>
        <dbReference type="ChEBI" id="CHEBI:30616"/>
    </ligand>
</feature>
<dbReference type="InterPro" id="IPR001341">
    <property type="entry name" value="Asp_kinase"/>
</dbReference>
<evidence type="ECO:0000256" key="11">
    <source>
        <dbReference type="ARBA" id="ARBA00022840"/>
    </source>
</evidence>
<dbReference type="NCBIfam" id="TIGR00656">
    <property type="entry name" value="asp_kin_monofn"/>
    <property type="match status" value="1"/>
</dbReference>
<sequence length="438" mass="47531">MDVFSYMIKEVVCCICGGLPLFLLRATLTVGVDKMKTVVMKFGGTSVATPEKIIGVAKRAILEKEKGNRVVIVVSAMGKTTDTLVALANEISTEPPKREMDMLLATGEQVTISLLAMAFKALGHEALSFTGWQAGIETESVPRNARIEQIHTERLERVLENGFFCVVAGFQGVDKVGNITTLGRGGSDTTAVALAAALNADKCEIYTDVDGVYTADPRYVNGARKLEQISYDEMLELANLGAGVLHPRAVEFAKNNNVPLSVRASYSDEPGTIIQEVITVEKNLIVRGVAFERGIARVTASYEKPFNGSLAKIFMKLAEHHIDVDIIVQSISEEIPPSVSFSIKEESLEETKRVLESYRDEIGFVNLNYEVGLAKVSIVGSGMVSNPGVAARMFDILRLQDIPVKMVSTSEIKVSVVVPESDMEKSASALHDAYGLSY</sequence>
<dbReference type="SUPFAM" id="SSF55021">
    <property type="entry name" value="ACT-like"/>
    <property type="match status" value="2"/>
</dbReference>
<dbReference type="InterPro" id="IPR001048">
    <property type="entry name" value="Asp/Glu/Uridylate_kinase"/>
</dbReference>
<reference evidence="21 22" key="1">
    <citation type="submission" date="2018-03" db="EMBL/GenBank/DDBJ databases">
        <title>Genomic Encyclopedia of Type Strains, Phase III (KMG-III): the genomes of soil and plant-associated and newly described type strains.</title>
        <authorList>
            <person name="Whitman W."/>
        </authorList>
    </citation>
    <scope>NUCLEOTIDE SEQUENCE [LARGE SCALE GENOMIC DNA]</scope>
    <source>
        <strain evidence="21 22">CGMCC 1.12259</strain>
    </source>
</reference>
<evidence type="ECO:0000256" key="18">
    <source>
        <dbReference type="RuleBase" id="RU004249"/>
    </source>
</evidence>
<dbReference type="GO" id="GO:0009090">
    <property type="term" value="P:homoserine biosynthetic process"/>
    <property type="evidence" value="ECO:0007669"/>
    <property type="project" value="TreeGrafter"/>
</dbReference>
<dbReference type="NCBIfam" id="NF005156">
    <property type="entry name" value="PRK06635.1-5"/>
    <property type="match status" value="1"/>
</dbReference>
<evidence type="ECO:0000259" key="20">
    <source>
        <dbReference type="Pfam" id="PF22468"/>
    </source>
</evidence>
<dbReference type="Pfam" id="PF22468">
    <property type="entry name" value="ACT_9"/>
    <property type="match status" value="1"/>
</dbReference>
<feature type="domain" description="Aspartate/glutamate/uridylate kinase" evidence="19">
    <location>
        <begin position="36"/>
        <end position="262"/>
    </location>
</feature>
<feature type="domain" description="Aspartokinase ACT" evidence="20">
    <location>
        <begin position="376"/>
        <end position="433"/>
    </location>
</feature>
<comment type="function">
    <text evidence="1">Catalyzes the phosphorylation of the beta-carboxyl group of aspartic acid with ATP to yield 4-phospho-L-aspartate, which is involved in the branched biosynthetic pathway leading to the biosynthesis of amino acids threonine, isoleucine and methionine.</text>
</comment>
<dbReference type="NCBIfam" id="NF005155">
    <property type="entry name" value="PRK06635.1-4"/>
    <property type="match status" value="1"/>
</dbReference>
<dbReference type="GO" id="GO:0009089">
    <property type="term" value="P:lysine biosynthetic process via diaminopimelate"/>
    <property type="evidence" value="ECO:0007669"/>
    <property type="project" value="UniProtKB-UniPathway"/>
</dbReference>
<evidence type="ECO:0000256" key="8">
    <source>
        <dbReference type="ARBA" id="ARBA00022737"/>
    </source>
</evidence>
<dbReference type="PANTHER" id="PTHR21499">
    <property type="entry name" value="ASPARTATE KINASE"/>
    <property type="match status" value="1"/>
</dbReference>
<evidence type="ECO:0000313" key="21">
    <source>
        <dbReference type="EMBL" id="PSL35189.1"/>
    </source>
</evidence>
<evidence type="ECO:0000256" key="12">
    <source>
        <dbReference type="ARBA" id="ARBA00022915"/>
    </source>
</evidence>
<dbReference type="InterPro" id="IPR054352">
    <property type="entry name" value="ACT_Aspartokinase"/>
</dbReference>
<dbReference type="InterPro" id="IPR045865">
    <property type="entry name" value="ACT-like_dom_sf"/>
</dbReference>
<dbReference type="UniPathway" id="UPA00034">
    <property type="reaction ID" value="UER00015"/>
</dbReference>
<protein>
    <recommendedName>
        <fullName evidence="17">Aspartokinase</fullName>
        <ecNumber evidence="17">2.7.2.4</ecNumber>
    </recommendedName>
</protein>
<dbReference type="GO" id="GO:0005829">
    <property type="term" value="C:cytosol"/>
    <property type="evidence" value="ECO:0007669"/>
    <property type="project" value="TreeGrafter"/>
</dbReference>
<dbReference type="GO" id="GO:0019877">
    <property type="term" value="P:diaminopimelate biosynthetic process"/>
    <property type="evidence" value="ECO:0007669"/>
    <property type="project" value="UniProtKB-KW"/>
</dbReference>
<keyword evidence="10 17" id="KW-0418">Kinase</keyword>
<accession>A0A2P8GMK1</accession>
<evidence type="ECO:0000256" key="13">
    <source>
        <dbReference type="ARBA" id="ARBA00023154"/>
    </source>
</evidence>
<dbReference type="PIRSF" id="PIRSF000726">
    <property type="entry name" value="Asp_kin"/>
    <property type="match status" value="1"/>
</dbReference>
<organism evidence="21 22">
    <name type="scientific">Planomicrobium soli</name>
    <dbReference type="NCBI Taxonomy" id="1176648"/>
    <lineage>
        <taxon>Bacteria</taxon>
        <taxon>Bacillati</taxon>
        <taxon>Bacillota</taxon>
        <taxon>Bacilli</taxon>
        <taxon>Bacillales</taxon>
        <taxon>Caryophanaceae</taxon>
        <taxon>Planomicrobium</taxon>
    </lineage>
</organism>
<evidence type="ECO:0000256" key="10">
    <source>
        <dbReference type="ARBA" id="ARBA00022777"/>
    </source>
</evidence>
<evidence type="ECO:0000256" key="7">
    <source>
        <dbReference type="ARBA" id="ARBA00022679"/>
    </source>
</evidence>
<dbReference type="PROSITE" id="PS00324">
    <property type="entry name" value="ASPARTOKINASE"/>
    <property type="match status" value="1"/>
</dbReference>
<keyword evidence="8" id="KW-0677">Repeat</keyword>
<dbReference type="Gene3D" id="3.30.2130.10">
    <property type="entry name" value="VC0802-like"/>
    <property type="match status" value="1"/>
</dbReference>
<dbReference type="InterPro" id="IPR041740">
    <property type="entry name" value="AKii-LysC-BS"/>
</dbReference>
<comment type="pathway">
    <text evidence="2 18">Amino-acid biosynthesis; L-lysine biosynthesis via DAP pathway; (S)-tetrahydrodipicolinate from L-aspartate: step 1/4.</text>
</comment>
<evidence type="ECO:0000256" key="17">
    <source>
        <dbReference type="RuleBase" id="RU003448"/>
    </source>
</evidence>
<keyword evidence="9 16" id="KW-0547">Nucleotide-binding</keyword>
<evidence type="ECO:0000256" key="6">
    <source>
        <dbReference type="ARBA" id="ARBA00022605"/>
    </source>
</evidence>
<evidence type="ECO:0000256" key="3">
    <source>
        <dbReference type="ARBA" id="ARBA00004986"/>
    </source>
</evidence>
<dbReference type="InterPro" id="IPR018042">
    <property type="entry name" value="Aspartate_kinase_CS"/>
</dbReference>
<dbReference type="InterPro" id="IPR036393">
    <property type="entry name" value="AceGlu_kinase-like_sf"/>
</dbReference>
<dbReference type="UniPathway" id="UPA00050">
    <property type="reaction ID" value="UER00461"/>
</dbReference>
<proteinExistence type="inferred from homology"/>
<evidence type="ECO:0000256" key="4">
    <source>
        <dbReference type="ARBA" id="ARBA00005139"/>
    </source>
</evidence>
<evidence type="ECO:0000256" key="5">
    <source>
        <dbReference type="ARBA" id="ARBA00010122"/>
    </source>
</evidence>
<evidence type="ECO:0000313" key="22">
    <source>
        <dbReference type="Proteomes" id="UP000242682"/>
    </source>
</evidence>
<feature type="binding site" evidence="16">
    <location>
        <begin position="41"/>
        <end position="44"/>
    </location>
    <ligand>
        <name>ATP</name>
        <dbReference type="ChEBI" id="CHEBI:30616"/>
    </ligand>
</feature>
<dbReference type="NCBIfam" id="NF005154">
    <property type="entry name" value="PRK06635.1-2"/>
    <property type="match status" value="1"/>
</dbReference>
<feature type="binding site" evidence="16">
    <location>
        <begin position="207"/>
        <end position="208"/>
    </location>
    <ligand>
        <name>ATP</name>
        <dbReference type="ChEBI" id="CHEBI:30616"/>
    </ligand>
</feature>
<comment type="catalytic activity">
    <reaction evidence="14 17">
        <text>L-aspartate + ATP = 4-phospho-L-aspartate + ADP</text>
        <dbReference type="Rhea" id="RHEA:23776"/>
        <dbReference type="ChEBI" id="CHEBI:29991"/>
        <dbReference type="ChEBI" id="CHEBI:30616"/>
        <dbReference type="ChEBI" id="CHEBI:57535"/>
        <dbReference type="ChEBI" id="CHEBI:456216"/>
        <dbReference type="EC" id="2.7.2.4"/>
    </reaction>
</comment>
<dbReference type="SUPFAM" id="SSF53633">
    <property type="entry name" value="Carbamate kinase-like"/>
    <property type="match status" value="1"/>
</dbReference>
<comment type="similarity">
    <text evidence="5 17">Belongs to the aspartokinase family.</text>
</comment>
<keyword evidence="22" id="KW-1185">Reference proteome</keyword>
<dbReference type="CDD" id="cd04923">
    <property type="entry name" value="ACT_AK-LysC-DapG-like_2"/>
    <property type="match status" value="1"/>
</dbReference>
<evidence type="ECO:0000256" key="9">
    <source>
        <dbReference type="ARBA" id="ARBA00022741"/>
    </source>
</evidence>
<dbReference type="Gene3D" id="3.40.1160.10">
    <property type="entry name" value="Acetylglutamate kinase-like"/>
    <property type="match status" value="1"/>
</dbReference>
<evidence type="ECO:0000256" key="15">
    <source>
        <dbReference type="ARBA" id="ARBA00063835"/>
    </source>
</evidence>
<keyword evidence="6 18" id="KW-0028">Amino-acid biosynthesis</keyword>
<dbReference type="Pfam" id="PF00696">
    <property type="entry name" value="AA_kinase"/>
    <property type="match status" value="1"/>
</dbReference>
<comment type="subunit">
    <text evidence="15">Tetramer consisting of 2 isoforms Alpha (catalytic and regulation) and of a homodimer of 2 isoforms Beta (regulation).</text>
</comment>
<gene>
    <name evidence="21" type="ORF">B0H99_10893</name>
</gene>
<dbReference type="NCBIfam" id="TIGR00657">
    <property type="entry name" value="asp_kinases"/>
    <property type="match status" value="1"/>
</dbReference>
<dbReference type="FunFam" id="3.30.2130.10:FF:000001">
    <property type="entry name" value="Bifunctional aspartokinase/homoserine dehydrogenase"/>
    <property type="match status" value="1"/>
</dbReference>
<dbReference type="GO" id="GO:0009088">
    <property type="term" value="P:threonine biosynthetic process"/>
    <property type="evidence" value="ECO:0007669"/>
    <property type="project" value="UniProtKB-UniPathway"/>
</dbReference>
<dbReference type="CDD" id="cd04261">
    <property type="entry name" value="AAK_AKii-LysC-BS"/>
    <property type="match status" value="1"/>
</dbReference>
<dbReference type="InterPro" id="IPR005260">
    <property type="entry name" value="Asp_kin_monofn"/>
</dbReference>
<keyword evidence="7 17" id="KW-0808">Transferase</keyword>
<comment type="caution">
    <text evidence="21">The sequence shown here is derived from an EMBL/GenBank/DDBJ whole genome shotgun (WGS) entry which is preliminary data.</text>
</comment>
<comment type="pathway">
    <text evidence="4 18">Amino-acid biosynthesis; L-threonine biosynthesis; L-threonine from L-aspartate: step 1/5.</text>
</comment>
<dbReference type="Proteomes" id="UP000242682">
    <property type="component" value="Unassembled WGS sequence"/>
</dbReference>
<feature type="binding site" evidence="16">
    <location>
        <position position="81"/>
    </location>
    <ligand>
        <name>substrate</name>
    </ligand>
</feature>
<dbReference type="GO" id="GO:0005524">
    <property type="term" value="F:ATP binding"/>
    <property type="evidence" value="ECO:0007669"/>
    <property type="project" value="UniProtKB-KW"/>
</dbReference>
<evidence type="ECO:0000256" key="16">
    <source>
        <dbReference type="PIRSR" id="PIRSR000726-1"/>
    </source>
</evidence>
<dbReference type="EMBL" id="PYAT01000008">
    <property type="protein sequence ID" value="PSL35189.1"/>
    <property type="molecule type" value="Genomic_DNA"/>
</dbReference>
<feature type="binding site" evidence="16">
    <location>
        <position position="108"/>
    </location>
    <ligand>
        <name>substrate</name>
    </ligand>
</feature>
<evidence type="ECO:0000256" key="14">
    <source>
        <dbReference type="ARBA" id="ARBA00047872"/>
    </source>
</evidence>
<name>A0A2P8GMK1_9BACL</name>
<evidence type="ECO:0000256" key="1">
    <source>
        <dbReference type="ARBA" id="ARBA00003121"/>
    </source>
</evidence>
<dbReference type="UniPathway" id="UPA00051">
    <property type="reaction ID" value="UER00462"/>
</dbReference>
<evidence type="ECO:0000259" key="19">
    <source>
        <dbReference type="Pfam" id="PF00696"/>
    </source>
</evidence>
<feature type="binding site" evidence="16">
    <location>
        <position position="218"/>
    </location>
    <ligand>
        <name>ATP</name>
        <dbReference type="ChEBI" id="CHEBI:30616"/>
    </ligand>
</feature>
<evidence type="ECO:0000256" key="2">
    <source>
        <dbReference type="ARBA" id="ARBA00004766"/>
    </source>
</evidence>
<dbReference type="GO" id="GO:0004072">
    <property type="term" value="F:aspartate kinase activity"/>
    <property type="evidence" value="ECO:0007669"/>
    <property type="project" value="UniProtKB-EC"/>
</dbReference>
<keyword evidence="11 16" id="KW-0067">ATP-binding</keyword>
<keyword evidence="12" id="KW-0220">Diaminopimelate biosynthesis</keyword>